<reference evidence="1" key="1">
    <citation type="submission" date="2018-05" db="EMBL/GenBank/DDBJ databases">
        <authorList>
            <person name="Lanie J.A."/>
            <person name="Ng W.-L."/>
            <person name="Kazmierczak K.M."/>
            <person name="Andrzejewski T.M."/>
            <person name="Davidsen T.M."/>
            <person name="Wayne K.J."/>
            <person name="Tettelin H."/>
            <person name="Glass J.I."/>
            <person name="Rusch D."/>
            <person name="Podicherti R."/>
            <person name="Tsui H.-C.T."/>
            <person name="Winkler M.E."/>
        </authorList>
    </citation>
    <scope>NUCLEOTIDE SEQUENCE</scope>
</reference>
<gene>
    <name evidence="1" type="ORF">METZ01_LOCUS406070</name>
</gene>
<evidence type="ECO:0000313" key="1">
    <source>
        <dbReference type="EMBL" id="SVD53216.1"/>
    </source>
</evidence>
<protein>
    <submittedName>
        <fullName evidence="1">Uncharacterized protein</fullName>
    </submittedName>
</protein>
<name>A0A382W305_9ZZZZ</name>
<accession>A0A382W305</accession>
<sequence>LPAISSFYTKQLQKCLDNPDDWRTIEGFENGLDGLNFLKQDAYFHYPYGLYSAGHAHLKIEQSNKEEAMVQQRDQSNTMILGDSGGFQIATGVLKMDWANAKDPNDPARL</sequence>
<dbReference type="EMBL" id="UINC01156665">
    <property type="protein sequence ID" value="SVD53216.1"/>
    <property type="molecule type" value="Genomic_DNA"/>
</dbReference>
<feature type="non-terminal residue" evidence="1">
    <location>
        <position position="110"/>
    </location>
</feature>
<feature type="non-terminal residue" evidence="1">
    <location>
        <position position="1"/>
    </location>
</feature>
<dbReference type="AlphaFoldDB" id="A0A382W305"/>
<organism evidence="1">
    <name type="scientific">marine metagenome</name>
    <dbReference type="NCBI Taxonomy" id="408172"/>
    <lineage>
        <taxon>unclassified sequences</taxon>
        <taxon>metagenomes</taxon>
        <taxon>ecological metagenomes</taxon>
    </lineage>
</organism>
<proteinExistence type="predicted"/>